<dbReference type="SUPFAM" id="SSF81606">
    <property type="entry name" value="PP2C-like"/>
    <property type="match status" value="1"/>
</dbReference>
<dbReference type="Proteomes" id="UP000534186">
    <property type="component" value="Unassembled WGS sequence"/>
</dbReference>
<dbReference type="PANTHER" id="PTHR43156">
    <property type="entry name" value="STAGE II SPORULATION PROTEIN E-RELATED"/>
    <property type="match status" value="1"/>
</dbReference>
<feature type="compositionally biased region" description="Basic and acidic residues" evidence="2">
    <location>
        <begin position="1"/>
        <end position="14"/>
    </location>
</feature>
<dbReference type="PANTHER" id="PTHR43156:SF2">
    <property type="entry name" value="STAGE II SPORULATION PROTEIN E"/>
    <property type="match status" value="1"/>
</dbReference>
<name>A0A7Y9NJU8_9BACT</name>
<evidence type="ECO:0000313" key="5">
    <source>
        <dbReference type="Proteomes" id="UP000534186"/>
    </source>
</evidence>
<evidence type="ECO:0000313" key="4">
    <source>
        <dbReference type="EMBL" id="NYF50694.1"/>
    </source>
</evidence>
<dbReference type="AlphaFoldDB" id="A0A7Y9NJU8"/>
<evidence type="ECO:0000256" key="2">
    <source>
        <dbReference type="SAM" id="MobiDB-lite"/>
    </source>
</evidence>
<proteinExistence type="predicted"/>
<sequence>MNDGRVLPKSEGKFRTNGGHQSYSMPQSSMVASMPPLLSSVPLADERDSLLREKLDLHLQLFEAAQIQRKLSGPRELRHSCLQFASEVFAARFLAGDFTSFLQSGSKVLVAHGDIAGKGVAAGMWFTNLAGLLQSYDRPHSDPAKIASEINRHLCYLRPVAPFATAFLARVDCNLGELTYCNAGHFPPILLRADGRTELLERGGPLLGAIDGAKFELGKLILEPGDTLVAYSDGVLECRNTADEEFGLDRIVAALRGAKSPFAQATLMMLLATLQDFANGSPLCDDVSLTVIQRDATCRPRRHLPDDSYCSTHTL</sequence>
<keyword evidence="1 4" id="KW-0378">Hydrolase</keyword>
<dbReference type="Gene3D" id="3.60.40.10">
    <property type="entry name" value="PPM-type phosphatase domain"/>
    <property type="match status" value="1"/>
</dbReference>
<gene>
    <name evidence="4" type="ORF">HDF12_001059</name>
</gene>
<dbReference type="GO" id="GO:0016791">
    <property type="term" value="F:phosphatase activity"/>
    <property type="evidence" value="ECO:0007669"/>
    <property type="project" value="TreeGrafter"/>
</dbReference>
<evidence type="ECO:0000256" key="1">
    <source>
        <dbReference type="ARBA" id="ARBA00022801"/>
    </source>
</evidence>
<dbReference type="EMBL" id="JACCCV010000001">
    <property type="protein sequence ID" value="NYF50694.1"/>
    <property type="molecule type" value="Genomic_DNA"/>
</dbReference>
<evidence type="ECO:0000259" key="3">
    <source>
        <dbReference type="SMART" id="SM00331"/>
    </source>
</evidence>
<comment type="caution">
    <text evidence="4">The sequence shown here is derived from an EMBL/GenBank/DDBJ whole genome shotgun (WGS) entry which is preliminary data.</text>
</comment>
<dbReference type="InterPro" id="IPR052016">
    <property type="entry name" value="Bact_Sigma-Reg"/>
</dbReference>
<dbReference type="Pfam" id="PF07228">
    <property type="entry name" value="SpoIIE"/>
    <property type="match status" value="1"/>
</dbReference>
<dbReference type="InterPro" id="IPR001932">
    <property type="entry name" value="PPM-type_phosphatase-like_dom"/>
</dbReference>
<feature type="region of interest" description="Disordered" evidence="2">
    <location>
        <begin position="1"/>
        <end position="22"/>
    </location>
</feature>
<reference evidence="4 5" key="1">
    <citation type="submission" date="2020-07" db="EMBL/GenBank/DDBJ databases">
        <title>Genomic Encyclopedia of Type Strains, Phase IV (KMG-V): Genome sequencing to study the core and pangenomes of soil and plant-associated prokaryotes.</title>
        <authorList>
            <person name="Whitman W."/>
        </authorList>
    </citation>
    <scope>NUCLEOTIDE SEQUENCE [LARGE SCALE GENOMIC DNA]</scope>
    <source>
        <strain evidence="4 5">M8UP30</strain>
    </source>
</reference>
<dbReference type="EC" id="3.1.3.3" evidence="4"/>
<organism evidence="4 5">
    <name type="scientific">Tunturiibacter lichenicola</name>
    <dbReference type="NCBI Taxonomy" id="2051959"/>
    <lineage>
        <taxon>Bacteria</taxon>
        <taxon>Pseudomonadati</taxon>
        <taxon>Acidobacteriota</taxon>
        <taxon>Terriglobia</taxon>
        <taxon>Terriglobales</taxon>
        <taxon>Acidobacteriaceae</taxon>
        <taxon>Tunturiibacter</taxon>
    </lineage>
</organism>
<dbReference type="SMART" id="SM00331">
    <property type="entry name" value="PP2C_SIG"/>
    <property type="match status" value="1"/>
</dbReference>
<feature type="domain" description="PPM-type phosphatase" evidence="3">
    <location>
        <begin position="84"/>
        <end position="294"/>
    </location>
</feature>
<protein>
    <submittedName>
        <fullName evidence="4">Sigma-B regulation protein RsbU (Phosphoserine phosphatase)</fullName>
        <ecNumber evidence="4">3.1.3.3</ecNumber>
    </submittedName>
</protein>
<dbReference type="InterPro" id="IPR036457">
    <property type="entry name" value="PPM-type-like_dom_sf"/>
</dbReference>
<accession>A0A7Y9NJU8</accession>